<dbReference type="Proteomes" id="UP000183223">
    <property type="component" value="Unassembled WGS sequence"/>
</dbReference>
<feature type="transmembrane region" description="Helical" evidence="9">
    <location>
        <begin position="67"/>
        <end position="90"/>
    </location>
</feature>
<evidence type="ECO:0000256" key="6">
    <source>
        <dbReference type="ARBA" id="ARBA00022970"/>
    </source>
</evidence>
<feature type="transmembrane region" description="Helical" evidence="9">
    <location>
        <begin position="363"/>
        <end position="381"/>
    </location>
</feature>
<dbReference type="GO" id="GO:0005886">
    <property type="term" value="C:plasma membrane"/>
    <property type="evidence" value="ECO:0007669"/>
    <property type="project" value="UniProtKB-SubCell"/>
</dbReference>
<dbReference type="InterPro" id="IPR004754">
    <property type="entry name" value="Amino_acid_antiprt"/>
</dbReference>
<feature type="transmembrane region" description="Helical" evidence="9">
    <location>
        <begin position="305"/>
        <end position="329"/>
    </location>
</feature>
<keyword evidence="4" id="KW-1003">Cell membrane</keyword>
<feature type="transmembrane region" description="Helical" evidence="9">
    <location>
        <begin position="387"/>
        <end position="411"/>
    </location>
</feature>
<dbReference type="NCBIfam" id="TIGR00905">
    <property type="entry name" value="2A0302"/>
    <property type="match status" value="1"/>
</dbReference>
<proteinExistence type="inferred from homology"/>
<dbReference type="STRING" id="29488.KS18_03295"/>
<sequence length="492" mass="52896">MKTRYPVHLYDQGNELASNAVLCHIRNISLEKKLGLTALTALVLSSMVGAGVFSLPQNMAEIASPAALMIGWGITGVGILFLATALLLLSRLRPDLDGGIFTYAKEGFGELIGFCSAWGYWLCAVVANVSYLVIVFAALSFFTDKEGIVIFGDGNTWQSLLGESILLWFVHWLVLRGVQTAAGINKLATMAKLLPLGAFIILAAIAFKMDIFNLDFKGIDLGVPVWQQVKDTMLITLWVFIGIEGAVVVSARAKKRTDVGIATMLAVVAALAIYILVTLLSLGLAPRPELAEMRNPSMANLMVGLVGSTGEIIIAAGLIISVCGAYLSWTIMAAEVPFIASQHGSFPKVFSQQNRNNAPSSSLWFTNGAVQLSLILIWLSGSNYNSLLAIASEMILVPYFLVGAFLLKVAFDRSNKGLLLIAAGACIYGIWLLYASGLMNLLLSVVLYAPGLIVFLYVRRQNPQKNSLHLAEKLTIAVLLVTAIPATGLLIK</sequence>
<dbReference type="PIRSF" id="PIRSF006060">
    <property type="entry name" value="AA_transporter"/>
    <property type="match status" value="1"/>
</dbReference>
<keyword evidence="7 9" id="KW-1133">Transmembrane helix</keyword>
<keyword evidence="6" id="KW-0029">Amino-acid transport</keyword>
<dbReference type="InterPro" id="IPR050367">
    <property type="entry name" value="APC_superfamily"/>
</dbReference>
<feature type="transmembrane region" description="Helical" evidence="9">
    <location>
        <begin position="418"/>
        <end position="435"/>
    </location>
</feature>
<dbReference type="Pfam" id="PF13520">
    <property type="entry name" value="AA_permease_2"/>
    <property type="match status" value="1"/>
</dbReference>
<comment type="similarity">
    <text evidence="2">Belongs to the amino acid-polyamine-organocation (APC) superfamily. Basic amino acid/polyamine antiporter (APA) (TC 2.A.3.2) family.</text>
</comment>
<keyword evidence="5 9" id="KW-0812">Transmembrane</keyword>
<evidence type="ECO:0000256" key="3">
    <source>
        <dbReference type="ARBA" id="ARBA00022448"/>
    </source>
</evidence>
<accession>A0A1G5PRU2</accession>
<feature type="transmembrane region" description="Helical" evidence="9">
    <location>
        <begin position="470"/>
        <end position="491"/>
    </location>
</feature>
<feature type="transmembrane region" description="Helical" evidence="9">
    <location>
        <begin position="187"/>
        <end position="207"/>
    </location>
</feature>
<feature type="transmembrane region" description="Helical" evidence="9">
    <location>
        <begin position="441"/>
        <end position="458"/>
    </location>
</feature>
<evidence type="ECO:0000313" key="11">
    <source>
        <dbReference type="Proteomes" id="UP000183223"/>
    </source>
</evidence>
<feature type="transmembrane region" description="Helical" evidence="9">
    <location>
        <begin position="233"/>
        <end position="251"/>
    </location>
</feature>
<evidence type="ECO:0000256" key="5">
    <source>
        <dbReference type="ARBA" id="ARBA00022692"/>
    </source>
</evidence>
<evidence type="ECO:0000256" key="1">
    <source>
        <dbReference type="ARBA" id="ARBA00004651"/>
    </source>
</evidence>
<reference evidence="11" key="1">
    <citation type="submission" date="2016-10" db="EMBL/GenBank/DDBJ databases">
        <authorList>
            <person name="Varghese N."/>
            <person name="Submissions S."/>
        </authorList>
    </citation>
    <scope>NUCLEOTIDE SEQUENCE [LARGE SCALE GENOMIC DNA]</scope>
    <source>
        <strain evidence="11">ATCC 29999</strain>
    </source>
</reference>
<keyword evidence="3" id="KW-0813">Transport</keyword>
<evidence type="ECO:0000256" key="9">
    <source>
        <dbReference type="SAM" id="Phobius"/>
    </source>
</evidence>
<name>A0A1G5PRU2_PHOLU</name>
<feature type="transmembrane region" description="Helical" evidence="9">
    <location>
        <begin position="34"/>
        <end position="55"/>
    </location>
</feature>
<dbReference type="PANTHER" id="PTHR42770">
    <property type="entry name" value="AMINO ACID TRANSPORTER-RELATED"/>
    <property type="match status" value="1"/>
</dbReference>
<dbReference type="EMBL" id="FMWJ01000001">
    <property type="protein sequence ID" value="SCZ52177.1"/>
    <property type="molecule type" value="Genomic_DNA"/>
</dbReference>
<dbReference type="PANTHER" id="PTHR42770:SF4">
    <property type="entry name" value="ARGININE_ORNITHINE ANTIPORTER-RELATED"/>
    <property type="match status" value="1"/>
</dbReference>
<feature type="transmembrane region" description="Helical" evidence="9">
    <location>
        <begin position="157"/>
        <end position="175"/>
    </location>
</feature>
<dbReference type="AlphaFoldDB" id="A0A1G5PRU2"/>
<feature type="transmembrane region" description="Helical" evidence="9">
    <location>
        <begin position="111"/>
        <end position="137"/>
    </location>
</feature>
<evidence type="ECO:0000256" key="4">
    <source>
        <dbReference type="ARBA" id="ARBA00022475"/>
    </source>
</evidence>
<gene>
    <name evidence="10" type="ORF">SAMN02982990_00311</name>
</gene>
<dbReference type="GO" id="GO:0006865">
    <property type="term" value="P:amino acid transport"/>
    <property type="evidence" value="ECO:0007669"/>
    <property type="project" value="UniProtKB-KW"/>
</dbReference>
<keyword evidence="8 9" id="KW-0472">Membrane</keyword>
<evidence type="ECO:0000256" key="7">
    <source>
        <dbReference type="ARBA" id="ARBA00022989"/>
    </source>
</evidence>
<organism evidence="10 11">
    <name type="scientific">Photorhabdus luminescens</name>
    <name type="common">Xenorhabdus luminescens</name>
    <dbReference type="NCBI Taxonomy" id="29488"/>
    <lineage>
        <taxon>Bacteria</taxon>
        <taxon>Pseudomonadati</taxon>
        <taxon>Pseudomonadota</taxon>
        <taxon>Gammaproteobacteria</taxon>
        <taxon>Enterobacterales</taxon>
        <taxon>Morganellaceae</taxon>
        <taxon>Photorhabdus</taxon>
    </lineage>
</organism>
<evidence type="ECO:0000256" key="8">
    <source>
        <dbReference type="ARBA" id="ARBA00023136"/>
    </source>
</evidence>
<dbReference type="Gene3D" id="1.20.1740.10">
    <property type="entry name" value="Amino acid/polyamine transporter I"/>
    <property type="match status" value="1"/>
</dbReference>
<feature type="transmembrane region" description="Helical" evidence="9">
    <location>
        <begin position="263"/>
        <end position="285"/>
    </location>
</feature>
<dbReference type="InterPro" id="IPR002293">
    <property type="entry name" value="AA/rel_permease1"/>
</dbReference>
<protein>
    <submittedName>
        <fullName evidence="10">Amino acid/polyamine/organocation transporter, APC superfamily</fullName>
    </submittedName>
</protein>
<keyword evidence="11" id="KW-1185">Reference proteome</keyword>
<evidence type="ECO:0000256" key="2">
    <source>
        <dbReference type="ARBA" id="ARBA00008220"/>
    </source>
</evidence>
<dbReference type="GO" id="GO:0022857">
    <property type="term" value="F:transmembrane transporter activity"/>
    <property type="evidence" value="ECO:0007669"/>
    <property type="project" value="InterPro"/>
</dbReference>
<comment type="subcellular location">
    <subcellularLocation>
        <location evidence="1">Cell membrane</location>
        <topology evidence="1">Multi-pass membrane protein</topology>
    </subcellularLocation>
</comment>
<evidence type="ECO:0000313" key="10">
    <source>
        <dbReference type="EMBL" id="SCZ52177.1"/>
    </source>
</evidence>